<dbReference type="InterPro" id="IPR050090">
    <property type="entry name" value="Tyrosine_recombinase_XerCD"/>
</dbReference>
<comment type="similarity">
    <text evidence="1">Belongs to the 'phage' integrase family.</text>
</comment>
<dbReference type="InterPro" id="IPR002104">
    <property type="entry name" value="Integrase_catalytic"/>
</dbReference>
<dbReference type="PROSITE" id="PS51898">
    <property type="entry name" value="TYR_RECOMBINASE"/>
    <property type="match status" value="1"/>
</dbReference>
<dbReference type="SUPFAM" id="SSF56349">
    <property type="entry name" value="DNA breaking-rejoining enzymes"/>
    <property type="match status" value="1"/>
</dbReference>
<reference evidence="5 6" key="1">
    <citation type="submission" date="2015-02" db="EMBL/GenBank/DDBJ databases">
        <title>Nostoc linckia genome annotation.</title>
        <authorList>
            <person name="Zhou Z."/>
        </authorList>
    </citation>
    <scope>NUCLEOTIDE SEQUENCE [LARGE SCALE GENOMIC DNA]</scope>
    <source>
        <strain evidence="6">z8</strain>
    </source>
</reference>
<dbReference type="EMBL" id="LAHD01000202">
    <property type="protein sequence ID" value="PHJ93052.1"/>
    <property type="molecule type" value="Genomic_DNA"/>
</dbReference>
<evidence type="ECO:0000313" key="6">
    <source>
        <dbReference type="Proteomes" id="UP000222310"/>
    </source>
</evidence>
<organism evidence="5 6">
    <name type="scientific">Nostoc linckia z8</name>
    <dbReference type="NCBI Taxonomy" id="1628746"/>
    <lineage>
        <taxon>Bacteria</taxon>
        <taxon>Bacillati</taxon>
        <taxon>Cyanobacteriota</taxon>
        <taxon>Cyanophyceae</taxon>
        <taxon>Nostocales</taxon>
        <taxon>Nostocaceae</taxon>
        <taxon>Nostoc</taxon>
    </lineage>
</organism>
<keyword evidence="3" id="KW-0233">DNA recombination</keyword>
<dbReference type="GO" id="GO:0006310">
    <property type="term" value="P:DNA recombination"/>
    <property type="evidence" value="ECO:0007669"/>
    <property type="project" value="UniProtKB-KW"/>
</dbReference>
<dbReference type="Proteomes" id="UP000222310">
    <property type="component" value="Unassembled WGS sequence"/>
</dbReference>
<dbReference type="Pfam" id="PF00589">
    <property type="entry name" value="Phage_integrase"/>
    <property type="match status" value="1"/>
</dbReference>
<comment type="caution">
    <text evidence="5">The sequence shown here is derived from an EMBL/GenBank/DDBJ whole genome shotgun (WGS) entry which is preliminary data.</text>
</comment>
<dbReference type="PANTHER" id="PTHR30349">
    <property type="entry name" value="PHAGE INTEGRASE-RELATED"/>
    <property type="match status" value="1"/>
</dbReference>
<dbReference type="GO" id="GO:0003677">
    <property type="term" value="F:DNA binding"/>
    <property type="evidence" value="ECO:0007669"/>
    <property type="project" value="UniProtKB-KW"/>
</dbReference>
<dbReference type="GO" id="GO:0015074">
    <property type="term" value="P:DNA integration"/>
    <property type="evidence" value="ECO:0007669"/>
    <property type="project" value="InterPro"/>
</dbReference>
<evidence type="ECO:0000313" key="5">
    <source>
        <dbReference type="EMBL" id="PHJ93052.1"/>
    </source>
</evidence>
<sequence length="183" mass="20238">MKVAGNGQAKILTSLEVRALLKDGFTSNRDRALFGICLYTACRISEALHLHTSDVKLQTIVFRKGNTKGKLDTREVIVTPPLEAILADYRPKTGWYFPGKRGIRETLGRHAADRILKAACQRIGVEGVSTHSFRRTALTMMSGAGVPLRTIQKISGHHDLGVLQKYLEVSPEQLLNAVLTLQF</sequence>
<evidence type="ECO:0000256" key="3">
    <source>
        <dbReference type="ARBA" id="ARBA00023172"/>
    </source>
</evidence>
<protein>
    <submittedName>
        <fullName evidence="5">Integrase</fullName>
    </submittedName>
</protein>
<evidence type="ECO:0000259" key="4">
    <source>
        <dbReference type="PROSITE" id="PS51898"/>
    </source>
</evidence>
<dbReference type="CDD" id="cd00796">
    <property type="entry name" value="INT_Rci_Hp1_C"/>
    <property type="match status" value="1"/>
</dbReference>
<proteinExistence type="inferred from homology"/>
<dbReference type="InterPro" id="IPR011010">
    <property type="entry name" value="DNA_brk_join_enz"/>
</dbReference>
<evidence type="ECO:0000256" key="2">
    <source>
        <dbReference type="ARBA" id="ARBA00023125"/>
    </source>
</evidence>
<dbReference type="AlphaFoldDB" id="A0A9Q6EHE2"/>
<dbReference type="Gene3D" id="1.10.443.10">
    <property type="entry name" value="Intergrase catalytic core"/>
    <property type="match status" value="1"/>
</dbReference>
<gene>
    <name evidence="5" type="ORF">VF08_36060</name>
</gene>
<accession>A0A9Q6EHE2</accession>
<dbReference type="InterPro" id="IPR013762">
    <property type="entry name" value="Integrase-like_cat_sf"/>
</dbReference>
<feature type="domain" description="Tyr recombinase" evidence="4">
    <location>
        <begin position="7"/>
        <end position="179"/>
    </location>
</feature>
<name>A0A9Q6EHE2_NOSLI</name>
<keyword evidence="2" id="KW-0238">DNA-binding</keyword>
<evidence type="ECO:0000256" key="1">
    <source>
        <dbReference type="ARBA" id="ARBA00008857"/>
    </source>
</evidence>
<dbReference type="PANTHER" id="PTHR30349:SF41">
    <property type="entry name" value="INTEGRASE_RECOMBINASE PROTEIN MJ0367-RELATED"/>
    <property type="match status" value="1"/>
</dbReference>